<sequence length="484" mass="53296">MELQQTPPPPSQQSTSHKRRHNSTSDDVSTERAKRRLISTFEHLSLGKNNAKTPGTTHNPFGLAKVIPKQSDTSSKRLEQPPVTPAQTPPIKQVTQQQQQPPALAQTHAPARAQTQAPAPETDYMDTSGPHTVFIPSIDDFLAAEGTSSDEFHSSDVDNEEDSYTEDDSELESEPESDEEDRLSHNIEHKRRPYSHSYTGINTSPNSLNNEIGKQNDDEDAYLDSDSDEMDTDDEFGSLGSRKRGRGSNGRATKKLRLTTTDSDGGISSASASGSDTDGSRERRFQKRLKHRQKKQQQMQIRLARKGLLRVPVSVLGPRAHWYQKPSLALIPYVPAQQVIWGHLLLTLQREAQEKQESARRAAAVAAAAAAGKSLSAAIEPQTSISDDAMIDDNNMYAYDSPEYFYSDSPPQRRRDTRMSMSLSSPSPPISFPQMDTARRAAAGKGLSSHVASQGNRVVTITGDGLYDYDDYGGISDEASMDLD</sequence>
<evidence type="ECO:0000313" key="2">
    <source>
        <dbReference type="EMBL" id="VVT43639.1"/>
    </source>
</evidence>
<feature type="compositionally biased region" description="Pro residues" evidence="1">
    <location>
        <begin position="1"/>
        <end position="11"/>
    </location>
</feature>
<protein>
    <submittedName>
        <fullName evidence="2">Uncharacterized protein</fullName>
    </submittedName>
</protein>
<organism evidence="2 3">
    <name type="scientific">Magnusiomyces paraingens</name>
    <dbReference type="NCBI Taxonomy" id="2606893"/>
    <lineage>
        <taxon>Eukaryota</taxon>
        <taxon>Fungi</taxon>
        <taxon>Dikarya</taxon>
        <taxon>Ascomycota</taxon>
        <taxon>Saccharomycotina</taxon>
        <taxon>Dipodascomycetes</taxon>
        <taxon>Dipodascales</taxon>
        <taxon>Dipodascaceae</taxon>
        <taxon>Magnusiomyces</taxon>
    </lineage>
</organism>
<feature type="region of interest" description="Disordered" evidence="1">
    <location>
        <begin position="402"/>
        <end position="433"/>
    </location>
</feature>
<dbReference type="GeneID" id="43578901"/>
<feature type="compositionally biased region" description="Low complexity" evidence="1">
    <location>
        <begin position="259"/>
        <end position="277"/>
    </location>
</feature>
<accession>A0A5E8AYF5</accession>
<feature type="compositionally biased region" description="Basic residues" evidence="1">
    <location>
        <begin position="284"/>
        <end position="293"/>
    </location>
</feature>
<feature type="compositionally biased region" description="Acidic residues" evidence="1">
    <location>
        <begin position="217"/>
        <end position="236"/>
    </location>
</feature>
<feature type="compositionally biased region" description="Acidic residues" evidence="1">
    <location>
        <begin position="157"/>
        <end position="181"/>
    </location>
</feature>
<name>A0A5E8AYF5_9ASCO</name>
<dbReference type="Proteomes" id="UP000398389">
    <property type="component" value="Unassembled WGS sequence"/>
</dbReference>
<evidence type="ECO:0000313" key="3">
    <source>
        <dbReference type="Proteomes" id="UP000398389"/>
    </source>
</evidence>
<reference evidence="2 3" key="1">
    <citation type="submission" date="2019-09" db="EMBL/GenBank/DDBJ databases">
        <authorList>
            <person name="Brejova B."/>
        </authorList>
    </citation>
    <scope>NUCLEOTIDE SEQUENCE [LARGE SCALE GENOMIC DNA]</scope>
</reference>
<gene>
    <name evidence="2" type="ORF">SAPINGB_P000076</name>
</gene>
<keyword evidence="3" id="KW-1185">Reference proteome</keyword>
<evidence type="ECO:0000256" key="1">
    <source>
        <dbReference type="SAM" id="MobiDB-lite"/>
    </source>
</evidence>
<feature type="compositionally biased region" description="Polar residues" evidence="1">
    <location>
        <begin position="196"/>
        <end position="213"/>
    </location>
</feature>
<feature type="region of interest" description="Disordered" evidence="1">
    <location>
        <begin position="1"/>
        <end position="293"/>
    </location>
</feature>
<feature type="compositionally biased region" description="Polar residues" evidence="1">
    <location>
        <begin position="47"/>
        <end position="59"/>
    </location>
</feature>
<feature type="compositionally biased region" description="Basic residues" evidence="1">
    <location>
        <begin position="241"/>
        <end position="257"/>
    </location>
</feature>
<proteinExistence type="predicted"/>
<dbReference type="AlphaFoldDB" id="A0A5E8AYF5"/>
<feature type="compositionally biased region" description="Low complexity" evidence="1">
    <location>
        <begin position="89"/>
        <end position="122"/>
    </location>
</feature>
<dbReference type="RefSeq" id="XP_031850692.1">
    <property type="nucleotide sequence ID" value="XM_031994801.1"/>
</dbReference>
<dbReference type="EMBL" id="CABVLU010000001">
    <property type="protein sequence ID" value="VVT43639.1"/>
    <property type="molecule type" value="Genomic_DNA"/>
</dbReference>